<dbReference type="PANTHER" id="PTHR11014">
    <property type="entry name" value="PEPTIDASE M20 FAMILY MEMBER"/>
    <property type="match status" value="1"/>
</dbReference>
<sequence length="380" mass="43224">MIEIGKVHELRHRLHKNPEGGFREYETKKILLKFLSDLPKNYFKIYEVLETGLVVEYRNAENKSFVLFRADMDALPIEEETNVDFASENPGWMHACGHDIHMSVLTGLIKQVARELSEANILFFFQPAEEGPGGAKPFLESGFLDSYDVKAAFALHVSPDYKMGTVASKEGVIFASPTEFDVIFKGESAHGAKPDEGRDTILPASEFITAFYSALTRFIPEEERYVFTIGKLVAGDRRNIVAEKSIIEGTYRVLDIKTKEKIDELMERFTENISKTWKVQGEVRYGAYYPVLMNDSRLFKALAKTVKSIGLEFAECETKFTGEDFAFFSQRYPSLMFWLGCATETMKAGLHTSKFLPEDRCIDFGVKVFYSLLKEVSKED</sequence>
<feature type="binding site" evidence="1">
    <location>
        <position position="351"/>
    </location>
    <ligand>
        <name>Mn(2+)</name>
        <dbReference type="ChEBI" id="CHEBI:29035"/>
        <label>2</label>
    </ligand>
</feature>
<organism evidence="3 4">
    <name type="scientific">Kosmotoga olearia (strain ATCC BAA-1733 / DSM 21960 / TBF 19.5.1)</name>
    <dbReference type="NCBI Taxonomy" id="521045"/>
    <lineage>
        <taxon>Bacteria</taxon>
        <taxon>Thermotogati</taxon>
        <taxon>Thermotogota</taxon>
        <taxon>Thermotogae</taxon>
        <taxon>Kosmotogales</taxon>
        <taxon>Kosmotogaceae</taxon>
        <taxon>Kosmotoga</taxon>
    </lineage>
</organism>
<feature type="binding site" evidence="1">
    <location>
        <position position="98"/>
    </location>
    <ligand>
        <name>Mn(2+)</name>
        <dbReference type="ChEBI" id="CHEBI:29035"/>
        <label>2</label>
    </ligand>
</feature>
<dbReference type="GO" id="GO:0047980">
    <property type="term" value="F:hippurate hydrolase activity"/>
    <property type="evidence" value="ECO:0007669"/>
    <property type="project" value="UniProtKB-EC"/>
</dbReference>
<keyword evidence="1" id="KW-0464">Manganese</keyword>
<dbReference type="NCBIfam" id="TIGR01891">
    <property type="entry name" value="amidohydrolases"/>
    <property type="match status" value="1"/>
</dbReference>
<dbReference type="EMBL" id="CP001634">
    <property type="protein sequence ID" value="ACR79252.1"/>
    <property type="molecule type" value="Genomic_DNA"/>
</dbReference>
<dbReference type="PANTHER" id="PTHR11014:SF63">
    <property type="entry name" value="METALLOPEPTIDASE, PUTATIVE (AFU_ORTHOLOGUE AFUA_6G09600)-RELATED"/>
    <property type="match status" value="1"/>
</dbReference>
<dbReference type="InterPro" id="IPR002933">
    <property type="entry name" value="Peptidase_M20"/>
</dbReference>
<dbReference type="Proteomes" id="UP000002382">
    <property type="component" value="Chromosome"/>
</dbReference>
<dbReference type="AlphaFoldDB" id="C5CEK6"/>
<dbReference type="Gene3D" id="3.40.630.10">
    <property type="entry name" value="Zn peptidases"/>
    <property type="match status" value="1"/>
</dbReference>
<comment type="cofactor">
    <cofactor evidence="1">
        <name>Mn(2+)</name>
        <dbReference type="ChEBI" id="CHEBI:29035"/>
    </cofactor>
    <text evidence="1">The Mn(2+) ion enhances activity.</text>
</comment>
<dbReference type="InterPro" id="IPR017439">
    <property type="entry name" value="Amidohydrolase"/>
</dbReference>
<name>C5CEK6_KOSOT</name>
<dbReference type="SUPFAM" id="SSF55031">
    <property type="entry name" value="Bacterial exopeptidase dimerisation domain"/>
    <property type="match status" value="1"/>
</dbReference>
<feature type="binding site" evidence="1">
    <location>
        <position position="130"/>
    </location>
    <ligand>
        <name>Mn(2+)</name>
        <dbReference type="ChEBI" id="CHEBI:29035"/>
        <label>2</label>
    </ligand>
</feature>
<protein>
    <submittedName>
        <fullName evidence="3">Amidohydrolase</fullName>
        <ecNumber evidence="3">3.5.1.32</ecNumber>
    </submittedName>
</protein>
<keyword evidence="3" id="KW-0378">Hydrolase</keyword>
<proteinExistence type="predicted"/>
<evidence type="ECO:0000256" key="1">
    <source>
        <dbReference type="PIRSR" id="PIRSR005962-1"/>
    </source>
</evidence>
<dbReference type="GO" id="GO:0046872">
    <property type="term" value="F:metal ion binding"/>
    <property type="evidence" value="ECO:0007669"/>
    <property type="project" value="UniProtKB-KW"/>
</dbReference>
<dbReference type="HOGENOM" id="CLU_023257_0_1_0"/>
<dbReference type="InterPro" id="IPR036264">
    <property type="entry name" value="Bact_exopeptidase_dim_dom"/>
</dbReference>
<keyword evidence="4" id="KW-1185">Reference proteome</keyword>
<dbReference type="PIRSF" id="PIRSF005962">
    <property type="entry name" value="Pept_M20D_amidohydro"/>
    <property type="match status" value="1"/>
</dbReference>
<dbReference type="KEGG" id="kol:Kole_0532"/>
<accession>C5CEK6</accession>
<dbReference type="STRING" id="521045.Kole_0532"/>
<dbReference type="SUPFAM" id="SSF53187">
    <property type="entry name" value="Zn-dependent exopeptidases"/>
    <property type="match status" value="1"/>
</dbReference>
<feature type="domain" description="Peptidase M20 dimerisation" evidence="2">
    <location>
        <begin position="180"/>
        <end position="273"/>
    </location>
</feature>
<evidence type="ECO:0000259" key="2">
    <source>
        <dbReference type="Pfam" id="PF07687"/>
    </source>
</evidence>
<evidence type="ECO:0000313" key="4">
    <source>
        <dbReference type="Proteomes" id="UP000002382"/>
    </source>
</evidence>
<keyword evidence="1" id="KW-0479">Metal-binding</keyword>
<dbReference type="InterPro" id="IPR011650">
    <property type="entry name" value="Peptidase_M20_dimer"/>
</dbReference>
<dbReference type="OrthoDB" id="9776731at2"/>
<feature type="binding site" evidence="1">
    <location>
        <position position="96"/>
    </location>
    <ligand>
        <name>Mn(2+)</name>
        <dbReference type="ChEBI" id="CHEBI:29035"/>
        <label>2</label>
    </ligand>
</feature>
<evidence type="ECO:0000313" key="3">
    <source>
        <dbReference type="EMBL" id="ACR79252.1"/>
    </source>
</evidence>
<reference evidence="3 4" key="1">
    <citation type="submission" date="2009-06" db="EMBL/GenBank/DDBJ databases">
        <title>Complete sequence of Thermotogales bacterium TBF 19.5.1.</title>
        <authorList>
            <consortium name="US DOE Joint Genome Institute"/>
            <person name="Lucas S."/>
            <person name="Copeland A."/>
            <person name="Lapidus A."/>
            <person name="Glavina del Rio T."/>
            <person name="Tice H."/>
            <person name="Bruce D."/>
            <person name="Goodwin L."/>
            <person name="Pitluck S."/>
            <person name="Chertkov O."/>
            <person name="Brettin T."/>
            <person name="Detter J.C."/>
            <person name="Han C."/>
            <person name="Schmutz J."/>
            <person name="Larimer F."/>
            <person name="Land M."/>
            <person name="Hauser L."/>
            <person name="Kyrpides N."/>
            <person name="Ovchinnikova G."/>
            <person name="Noll K."/>
        </authorList>
    </citation>
    <scope>NUCLEOTIDE SEQUENCE [LARGE SCALE GENOMIC DNA]</scope>
    <source>
        <strain evidence="4">ATCC BAA-1733 / DSM 21960 / TBF 19.5.1</strain>
    </source>
</reference>
<dbReference type="EC" id="3.5.1.32" evidence="3"/>
<gene>
    <name evidence="3" type="ordered locus">Kole_0532</name>
</gene>
<dbReference type="CDD" id="cd03886">
    <property type="entry name" value="M20_Acy1"/>
    <property type="match status" value="1"/>
</dbReference>
<feature type="binding site" evidence="1">
    <location>
        <position position="156"/>
    </location>
    <ligand>
        <name>Mn(2+)</name>
        <dbReference type="ChEBI" id="CHEBI:29035"/>
        <label>2</label>
    </ligand>
</feature>
<dbReference type="Pfam" id="PF07687">
    <property type="entry name" value="M20_dimer"/>
    <property type="match status" value="1"/>
</dbReference>
<dbReference type="RefSeq" id="WP_012745036.1">
    <property type="nucleotide sequence ID" value="NC_012785.1"/>
</dbReference>
<reference evidence="3 4" key="2">
    <citation type="journal article" date="2011" name="J. Bacteriol.">
        <title>Genome Sequence of Kosmotoga olearia Strain TBF 19.5.1, a Thermophilic Bacterium with a Wide Growth Temperature Range, Isolated from the Troll B Oil Platform in the North Sea.</title>
        <authorList>
            <person name="Swithers K.S."/>
            <person name="Dipippo J.L."/>
            <person name="Bruce D.C."/>
            <person name="Detter C."/>
            <person name="Tapia R."/>
            <person name="Han S."/>
            <person name="Goodwin L.A."/>
            <person name="Han J."/>
            <person name="Woyke T."/>
            <person name="Pitluck S."/>
            <person name="Pennacchio L."/>
            <person name="Nolan M."/>
            <person name="Mikhailova N."/>
            <person name="Land M.L."/>
            <person name="Nesbo C.L."/>
            <person name="Gogarten J.P."/>
            <person name="Noll K.M."/>
        </authorList>
    </citation>
    <scope>NUCLEOTIDE SEQUENCE [LARGE SCALE GENOMIC DNA]</scope>
    <source>
        <strain evidence="4">ATCC BAA-1733 / DSM 21960 / TBF 19.5.1</strain>
    </source>
</reference>
<dbReference type="Gene3D" id="3.30.70.360">
    <property type="match status" value="1"/>
</dbReference>
<dbReference type="Pfam" id="PF01546">
    <property type="entry name" value="Peptidase_M20"/>
    <property type="match status" value="1"/>
</dbReference>
<dbReference type="eggNOG" id="COG1473">
    <property type="taxonomic scope" value="Bacteria"/>
</dbReference>